<accession>A0AAV3V7W7</accession>
<organism evidence="1 2">
    <name type="scientific">Paraglaciecola chathamensis S18K6</name>
    <dbReference type="NCBI Taxonomy" id="1127672"/>
    <lineage>
        <taxon>Bacteria</taxon>
        <taxon>Pseudomonadati</taxon>
        <taxon>Pseudomonadota</taxon>
        <taxon>Gammaproteobacteria</taxon>
        <taxon>Alteromonadales</taxon>
        <taxon>Alteromonadaceae</taxon>
        <taxon>Paraglaciecola</taxon>
    </lineage>
</organism>
<dbReference type="AlphaFoldDB" id="A0AAV3V7W7"/>
<protein>
    <submittedName>
        <fullName evidence="1">Uncharacterized protein</fullName>
    </submittedName>
</protein>
<gene>
    <name evidence="1" type="ORF">GCHA_4701</name>
</gene>
<comment type="caution">
    <text evidence="1">The sequence shown here is derived from an EMBL/GenBank/DDBJ whole genome shotgun (WGS) entry which is preliminary data.</text>
</comment>
<dbReference type="EMBL" id="BAEM01000063">
    <property type="protein sequence ID" value="GAC12618.1"/>
    <property type="molecule type" value="Genomic_DNA"/>
</dbReference>
<evidence type="ECO:0000313" key="1">
    <source>
        <dbReference type="EMBL" id="GAC12618.1"/>
    </source>
</evidence>
<dbReference type="Proteomes" id="UP000006320">
    <property type="component" value="Unassembled WGS sequence"/>
</dbReference>
<sequence length="51" mass="6183">MLLIDEGREKYVFYLTILVNPQEIYNEFRRLKLAESITPPILVDNDYWGHR</sequence>
<proteinExistence type="predicted"/>
<name>A0AAV3V7W7_9ALTE</name>
<evidence type="ECO:0000313" key="2">
    <source>
        <dbReference type="Proteomes" id="UP000006320"/>
    </source>
</evidence>
<reference evidence="1 2" key="1">
    <citation type="journal article" date="2017" name="Antonie Van Leeuwenhoek">
        <title>Rhizobium rhizosphaerae sp. nov., a novel species isolated from rice rhizosphere.</title>
        <authorList>
            <person name="Zhao J.J."/>
            <person name="Zhang J."/>
            <person name="Zhang R.J."/>
            <person name="Zhang C.W."/>
            <person name="Yin H.Q."/>
            <person name="Zhang X.X."/>
        </authorList>
    </citation>
    <scope>NUCLEOTIDE SEQUENCE [LARGE SCALE GENOMIC DNA]</scope>
    <source>
        <strain evidence="1 2">S18K6</strain>
    </source>
</reference>